<evidence type="ECO:0000313" key="3">
    <source>
        <dbReference type="Proteomes" id="UP001556367"/>
    </source>
</evidence>
<feature type="region of interest" description="Disordered" evidence="1">
    <location>
        <begin position="117"/>
        <end position="165"/>
    </location>
</feature>
<reference evidence="3" key="1">
    <citation type="submission" date="2024-06" db="EMBL/GenBank/DDBJ databases">
        <title>Multi-omics analyses provide insights into the biosynthesis of the anticancer antibiotic pleurotin in Hohenbuehelia grisea.</title>
        <authorList>
            <person name="Weaver J.A."/>
            <person name="Alberti F."/>
        </authorList>
    </citation>
    <scope>NUCLEOTIDE SEQUENCE [LARGE SCALE GENOMIC DNA]</scope>
    <source>
        <strain evidence="3">T-177</strain>
    </source>
</reference>
<dbReference type="Proteomes" id="UP001556367">
    <property type="component" value="Unassembled WGS sequence"/>
</dbReference>
<comment type="caution">
    <text evidence="2">The sequence shown here is derived from an EMBL/GenBank/DDBJ whole genome shotgun (WGS) entry which is preliminary data.</text>
</comment>
<sequence length="424" mass="46098">MATALVWKDPSRHVLGSVQIGISNTEGPPSAKTPKVCPSLQPSLSLQKMPLDGHSYLVAQGWSGKGTGLRDGSISRPIAIPQKRTLAGLGKDRDEAFPFWDHLFSAASKTIQIKCTSSDEDSDAESPSGAATPFVRTTTGILSNRRPVTGTPATTSGTATPDCPTATLPRINLLAAAKREAAKRGLYSRFFRGPVLGPDVIEEAHDPSLLGKPAVSSLMPVSLPMAAAAAPEPSSAGVGSETPKKKKRKTPEVEGEPAAEAETSRRKKEKKRKTDGDADVASRNEKKKKKKRRESSSAEALIDAQTTTEAREQAKRERKEKRQRKELRAAEKSKSEEKDSGDKEIADLRSDRKSRKGKEKAKTREPDDNNECIAKKAKKEKSDKRPKEKRPELSNDAPPPEDTNTPADSSQKKKKRKRDDADTQ</sequence>
<feature type="compositionally biased region" description="Low complexity" evidence="1">
    <location>
        <begin position="149"/>
        <end position="161"/>
    </location>
</feature>
<dbReference type="EMBL" id="JASNQZ010000001">
    <property type="protein sequence ID" value="KAL0961340.1"/>
    <property type="molecule type" value="Genomic_DNA"/>
</dbReference>
<feature type="compositionally biased region" description="Basic and acidic residues" evidence="1">
    <location>
        <begin position="380"/>
        <end position="393"/>
    </location>
</feature>
<accession>A0ABR3JZF7</accession>
<gene>
    <name evidence="2" type="ORF">HGRIS_006296</name>
</gene>
<feature type="compositionally biased region" description="Basic and acidic residues" evidence="1">
    <location>
        <begin position="272"/>
        <end position="284"/>
    </location>
</feature>
<feature type="region of interest" description="Disordered" evidence="1">
    <location>
        <begin position="226"/>
        <end position="424"/>
    </location>
</feature>
<protein>
    <recommendedName>
        <fullName evidence="4">G-patch domain-containing protein</fullName>
    </recommendedName>
</protein>
<evidence type="ECO:0008006" key="4">
    <source>
        <dbReference type="Google" id="ProtNLM"/>
    </source>
</evidence>
<keyword evidence="3" id="KW-1185">Reference proteome</keyword>
<evidence type="ECO:0000313" key="2">
    <source>
        <dbReference type="EMBL" id="KAL0961340.1"/>
    </source>
</evidence>
<proteinExistence type="predicted"/>
<name>A0ABR3JZF7_9AGAR</name>
<organism evidence="2 3">
    <name type="scientific">Hohenbuehelia grisea</name>
    <dbReference type="NCBI Taxonomy" id="104357"/>
    <lineage>
        <taxon>Eukaryota</taxon>
        <taxon>Fungi</taxon>
        <taxon>Dikarya</taxon>
        <taxon>Basidiomycota</taxon>
        <taxon>Agaricomycotina</taxon>
        <taxon>Agaricomycetes</taxon>
        <taxon>Agaricomycetidae</taxon>
        <taxon>Agaricales</taxon>
        <taxon>Pleurotineae</taxon>
        <taxon>Pleurotaceae</taxon>
        <taxon>Hohenbuehelia</taxon>
    </lineage>
</organism>
<evidence type="ECO:0000256" key="1">
    <source>
        <dbReference type="SAM" id="MobiDB-lite"/>
    </source>
</evidence>
<feature type="compositionally biased region" description="Basic and acidic residues" evidence="1">
    <location>
        <begin position="326"/>
        <end position="351"/>
    </location>
</feature>
<feature type="compositionally biased region" description="Low complexity" evidence="1">
    <location>
        <begin position="226"/>
        <end position="240"/>
    </location>
</feature>